<organism evidence="3 4">
    <name type="scientific">Oedothorax gibbosus</name>
    <dbReference type="NCBI Taxonomy" id="931172"/>
    <lineage>
        <taxon>Eukaryota</taxon>
        <taxon>Metazoa</taxon>
        <taxon>Ecdysozoa</taxon>
        <taxon>Arthropoda</taxon>
        <taxon>Chelicerata</taxon>
        <taxon>Arachnida</taxon>
        <taxon>Araneae</taxon>
        <taxon>Araneomorphae</taxon>
        <taxon>Entelegynae</taxon>
        <taxon>Araneoidea</taxon>
        <taxon>Linyphiidae</taxon>
        <taxon>Erigoninae</taxon>
        <taxon>Oedothorax</taxon>
    </lineage>
</organism>
<keyword evidence="1" id="KW-0193">Cuticle</keyword>
<dbReference type="Pfam" id="PF00379">
    <property type="entry name" value="Chitin_bind_4"/>
    <property type="match status" value="1"/>
</dbReference>
<gene>
    <name evidence="3" type="ORF">JTE90_004814</name>
</gene>
<dbReference type="InterPro" id="IPR050468">
    <property type="entry name" value="Cuticle_Struct_Prot"/>
</dbReference>
<dbReference type="InterPro" id="IPR000618">
    <property type="entry name" value="Insect_cuticle"/>
</dbReference>
<accession>A0AAV6VJI9</accession>
<dbReference type="Proteomes" id="UP000827092">
    <property type="component" value="Unassembled WGS sequence"/>
</dbReference>
<dbReference type="EMBL" id="JAFNEN010000078">
    <property type="protein sequence ID" value="KAG8195811.1"/>
    <property type="molecule type" value="Genomic_DNA"/>
</dbReference>
<keyword evidence="2" id="KW-0732">Signal</keyword>
<feature type="chain" id="PRO_5043709014" evidence="2">
    <location>
        <begin position="23"/>
        <end position="146"/>
    </location>
</feature>
<protein>
    <submittedName>
        <fullName evidence="3">Uncharacterized protein</fullName>
    </submittedName>
</protein>
<sequence length="146" mass="16124">MNPLTLVTCAVAVICQFISTESYKVGGGEDYNPGRMGQVGYAKPTPYQMEYIFPDAQGNAQFRHEQGDGNGNVRGSYGYRDNQGMYRTVQYVAGRDGFKANVLTNEPGTDAKENPADVVMNVLKTPAGIVEKYNRRSQKSLYSYAK</sequence>
<feature type="signal peptide" evidence="2">
    <location>
        <begin position="1"/>
        <end position="22"/>
    </location>
</feature>
<dbReference type="GO" id="GO:0062129">
    <property type="term" value="C:chitin-based extracellular matrix"/>
    <property type="evidence" value="ECO:0007669"/>
    <property type="project" value="TreeGrafter"/>
</dbReference>
<evidence type="ECO:0000256" key="2">
    <source>
        <dbReference type="SAM" id="SignalP"/>
    </source>
</evidence>
<comment type="caution">
    <text evidence="3">The sequence shown here is derived from an EMBL/GenBank/DDBJ whole genome shotgun (WGS) entry which is preliminary data.</text>
</comment>
<evidence type="ECO:0000313" key="4">
    <source>
        <dbReference type="Proteomes" id="UP000827092"/>
    </source>
</evidence>
<dbReference type="PANTHER" id="PTHR10380">
    <property type="entry name" value="CUTICLE PROTEIN"/>
    <property type="match status" value="1"/>
</dbReference>
<keyword evidence="4" id="KW-1185">Reference proteome</keyword>
<reference evidence="3 4" key="1">
    <citation type="journal article" date="2022" name="Nat. Ecol. Evol.">
        <title>A masculinizing supergene underlies an exaggerated male reproductive morph in a spider.</title>
        <authorList>
            <person name="Hendrickx F."/>
            <person name="De Corte Z."/>
            <person name="Sonet G."/>
            <person name="Van Belleghem S.M."/>
            <person name="Kostlbacher S."/>
            <person name="Vangestel C."/>
        </authorList>
    </citation>
    <scope>NUCLEOTIDE SEQUENCE [LARGE SCALE GENOMIC DNA]</scope>
    <source>
        <strain evidence="3">W744_W776</strain>
    </source>
</reference>
<dbReference type="GO" id="GO:0008010">
    <property type="term" value="F:structural constituent of chitin-based larval cuticle"/>
    <property type="evidence" value="ECO:0007669"/>
    <property type="project" value="TreeGrafter"/>
</dbReference>
<dbReference type="AlphaFoldDB" id="A0AAV6VJI9"/>
<proteinExistence type="predicted"/>
<evidence type="ECO:0000256" key="1">
    <source>
        <dbReference type="PROSITE-ProRule" id="PRU00497"/>
    </source>
</evidence>
<dbReference type="PROSITE" id="PS51155">
    <property type="entry name" value="CHIT_BIND_RR_2"/>
    <property type="match status" value="1"/>
</dbReference>
<name>A0AAV6VJI9_9ARAC</name>
<evidence type="ECO:0000313" key="3">
    <source>
        <dbReference type="EMBL" id="KAG8195811.1"/>
    </source>
</evidence>